<protein>
    <submittedName>
        <fullName evidence="2">Uncharacterized protein</fullName>
    </submittedName>
</protein>
<comment type="caution">
    <text evidence="2">The sequence shown here is derived from an EMBL/GenBank/DDBJ whole genome shotgun (WGS) entry which is preliminary data.</text>
</comment>
<sequence>MEVIPIIRSREPTKWTRPNQINLNKAFDNRIRSQQTKGKSTMTEKDRQQCSPVQCDSGKFDSQKSASDNLENSDIRLGNGRKCLVRPGEPVFSKNDMGKAHFPAIRRASANSGRNLTSDSVINGGIQLENARNCSVRAGT</sequence>
<feature type="compositionally biased region" description="Polar residues" evidence="1">
    <location>
        <begin position="63"/>
        <end position="72"/>
    </location>
</feature>
<accession>A0ABS8SIH9</accession>
<evidence type="ECO:0000313" key="2">
    <source>
        <dbReference type="EMBL" id="MCD7458578.1"/>
    </source>
</evidence>
<feature type="compositionally biased region" description="Polar residues" evidence="1">
    <location>
        <begin position="32"/>
        <end position="41"/>
    </location>
</feature>
<proteinExistence type="predicted"/>
<dbReference type="EMBL" id="JACEIK010000527">
    <property type="protein sequence ID" value="MCD7458578.1"/>
    <property type="molecule type" value="Genomic_DNA"/>
</dbReference>
<keyword evidence="3" id="KW-1185">Reference proteome</keyword>
<organism evidence="2 3">
    <name type="scientific">Datura stramonium</name>
    <name type="common">Jimsonweed</name>
    <name type="synonym">Common thornapple</name>
    <dbReference type="NCBI Taxonomy" id="4076"/>
    <lineage>
        <taxon>Eukaryota</taxon>
        <taxon>Viridiplantae</taxon>
        <taxon>Streptophyta</taxon>
        <taxon>Embryophyta</taxon>
        <taxon>Tracheophyta</taxon>
        <taxon>Spermatophyta</taxon>
        <taxon>Magnoliopsida</taxon>
        <taxon>eudicotyledons</taxon>
        <taxon>Gunneridae</taxon>
        <taxon>Pentapetalae</taxon>
        <taxon>asterids</taxon>
        <taxon>lamiids</taxon>
        <taxon>Solanales</taxon>
        <taxon>Solanaceae</taxon>
        <taxon>Solanoideae</taxon>
        <taxon>Datureae</taxon>
        <taxon>Datura</taxon>
    </lineage>
</organism>
<gene>
    <name evidence="2" type="ORF">HAX54_038592</name>
</gene>
<name>A0ABS8SIH9_DATST</name>
<dbReference type="Proteomes" id="UP000823775">
    <property type="component" value="Unassembled WGS sequence"/>
</dbReference>
<reference evidence="2 3" key="1">
    <citation type="journal article" date="2021" name="BMC Genomics">
        <title>Datura genome reveals duplications of psychoactive alkaloid biosynthetic genes and high mutation rate following tissue culture.</title>
        <authorList>
            <person name="Rajewski A."/>
            <person name="Carter-House D."/>
            <person name="Stajich J."/>
            <person name="Litt A."/>
        </authorList>
    </citation>
    <scope>NUCLEOTIDE SEQUENCE [LARGE SCALE GENOMIC DNA]</scope>
    <source>
        <strain evidence="2">AR-01</strain>
    </source>
</reference>
<evidence type="ECO:0000256" key="1">
    <source>
        <dbReference type="SAM" id="MobiDB-lite"/>
    </source>
</evidence>
<evidence type="ECO:0000313" key="3">
    <source>
        <dbReference type="Proteomes" id="UP000823775"/>
    </source>
</evidence>
<feature type="region of interest" description="Disordered" evidence="1">
    <location>
        <begin position="30"/>
        <end position="74"/>
    </location>
</feature>